<comment type="cofactor">
    <cofactor evidence="1">
        <name>Co(2+)</name>
        <dbReference type="ChEBI" id="CHEBI:48828"/>
    </cofactor>
</comment>
<dbReference type="PATRIC" id="fig|679200.3.peg.724"/>
<dbReference type="NCBIfam" id="TIGR01910">
    <property type="entry name" value="DapE-ArgE"/>
    <property type="match status" value="1"/>
</dbReference>
<dbReference type="PANTHER" id="PTHR43808">
    <property type="entry name" value="ACETYLORNITHINE DEACETYLASE"/>
    <property type="match status" value="1"/>
</dbReference>
<sequence>MKFMDKKELHLIIENSEDELLKLLDDLIQFETVSPPARNTRNIQEYIKRYLEKIDFNVDTYDFFKDDVLLAGIKKGSESDKYNSLILNGHVDVAAITDINEWNTNPFKLHEKNGRLYGRGTSDMKSAIAANLLLLKLFHQNNIVLKGDILFQSAVGEEAGEAGTRELLEKGYTADYALVSDTSSLEIQGQGGCITGLITIKSPVTYHDGNRRNIVHAGGGIFSAGAVEKMVNIIQGLQSLERHWAVTKSYPGFPSGTNTINPAFIKGGTNPAFMADECSLWITVHFYPDEKVDDITSEIDSYINAIAMADPWLRKNPPSIKWGGRSMIADKGEIFPSLELDTNHPGFKTLAASYYNVTGKNPVVNMSTTVNDSGWFSSFNIPAACFGPGELKEAHSNNESADKKELINFMKIMGDFIFEWCNSKK</sequence>
<organism evidence="9 10">
    <name type="scientific">Johnsonella ignava ATCC 51276</name>
    <dbReference type="NCBI Taxonomy" id="679200"/>
    <lineage>
        <taxon>Bacteria</taxon>
        <taxon>Bacillati</taxon>
        <taxon>Bacillota</taxon>
        <taxon>Clostridia</taxon>
        <taxon>Lachnospirales</taxon>
        <taxon>Lachnospiraceae</taxon>
        <taxon>Johnsonella</taxon>
    </lineage>
</organism>
<protein>
    <recommendedName>
        <fullName evidence="8">Peptidase M20 dimerisation domain-containing protein</fullName>
    </recommendedName>
</protein>
<dbReference type="PANTHER" id="PTHR43808:SF24">
    <property type="entry name" value="N-FORMYL-4-AMINO-5-AMINOMETHYL-2-METHYLPYRIMIDINE DEFORMYLASE"/>
    <property type="match status" value="1"/>
</dbReference>
<dbReference type="NCBIfam" id="NF006370">
    <property type="entry name" value="PRK08596.1"/>
    <property type="match status" value="1"/>
</dbReference>
<evidence type="ECO:0000256" key="1">
    <source>
        <dbReference type="ARBA" id="ARBA00001941"/>
    </source>
</evidence>
<dbReference type="Gene3D" id="3.40.630.10">
    <property type="entry name" value="Zn peptidases"/>
    <property type="match status" value="2"/>
</dbReference>
<dbReference type="Gene3D" id="3.30.70.360">
    <property type="match status" value="1"/>
</dbReference>
<evidence type="ECO:0000256" key="5">
    <source>
        <dbReference type="ARBA" id="ARBA00022801"/>
    </source>
</evidence>
<comment type="cofactor">
    <cofactor evidence="2">
        <name>Zn(2+)</name>
        <dbReference type="ChEBI" id="CHEBI:29105"/>
    </cofactor>
</comment>
<evidence type="ECO:0000256" key="6">
    <source>
        <dbReference type="ARBA" id="ARBA00022833"/>
    </source>
</evidence>
<reference evidence="9 10" key="1">
    <citation type="submission" date="2011-08" db="EMBL/GenBank/DDBJ databases">
        <title>The Genome Sequence of Johnsonella ignava ATCC 51276.</title>
        <authorList>
            <consortium name="The Broad Institute Genome Sequencing Platform"/>
            <person name="Earl A."/>
            <person name="Ward D."/>
            <person name="Feldgarden M."/>
            <person name="Gevers D."/>
            <person name="Izard J."/>
            <person name="Blanton J.M."/>
            <person name="Baranova O.V."/>
            <person name="Dewhirst F.E."/>
            <person name="Young S.K."/>
            <person name="Zeng Q."/>
            <person name="Gargeya S."/>
            <person name="Fitzgerald M."/>
            <person name="Haas B."/>
            <person name="Abouelleil A."/>
            <person name="Alvarado L."/>
            <person name="Arachchi H.M."/>
            <person name="Berlin A."/>
            <person name="Brown A."/>
            <person name="Chapman S.B."/>
            <person name="Chen Z."/>
            <person name="Dunbar C."/>
            <person name="Freedman E."/>
            <person name="Gearin G."/>
            <person name="Gellesch M."/>
            <person name="Goldberg J."/>
            <person name="Griggs A."/>
            <person name="Gujja S."/>
            <person name="Heiman D."/>
            <person name="Howarth C."/>
            <person name="Larson L."/>
            <person name="Lui A."/>
            <person name="MacDonald P.J.P."/>
            <person name="Montmayeur A."/>
            <person name="Murphy C."/>
            <person name="Neiman D."/>
            <person name="Pearson M."/>
            <person name="Priest M."/>
            <person name="Roberts A."/>
            <person name="Saif S."/>
            <person name="Shea T."/>
            <person name="Shenoy N."/>
            <person name="Sisk P."/>
            <person name="Stolte C."/>
            <person name="Sykes S."/>
            <person name="Wortman J."/>
            <person name="Nusbaum C."/>
            <person name="Birren B."/>
        </authorList>
    </citation>
    <scope>NUCLEOTIDE SEQUENCE [LARGE SCALE GENOMIC DNA]</scope>
    <source>
        <strain evidence="9 10">ATCC 51276</strain>
    </source>
</reference>
<dbReference type="AlphaFoldDB" id="G5GGJ8"/>
<dbReference type="GO" id="GO:0046872">
    <property type="term" value="F:metal ion binding"/>
    <property type="evidence" value="ECO:0007669"/>
    <property type="project" value="UniProtKB-KW"/>
</dbReference>
<dbReference type="EMBL" id="ACZL01000012">
    <property type="protein sequence ID" value="EHI56158.1"/>
    <property type="molecule type" value="Genomic_DNA"/>
</dbReference>
<evidence type="ECO:0000259" key="8">
    <source>
        <dbReference type="Pfam" id="PF07687"/>
    </source>
</evidence>
<evidence type="ECO:0000313" key="9">
    <source>
        <dbReference type="EMBL" id="EHI56158.1"/>
    </source>
</evidence>
<dbReference type="InterPro" id="IPR011650">
    <property type="entry name" value="Peptidase_M20_dimer"/>
</dbReference>
<keyword evidence="7" id="KW-0170">Cobalt</keyword>
<dbReference type="InterPro" id="IPR036264">
    <property type="entry name" value="Bact_exopeptidase_dim_dom"/>
</dbReference>
<dbReference type="InterPro" id="IPR002933">
    <property type="entry name" value="Peptidase_M20"/>
</dbReference>
<dbReference type="SUPFAM" id="SSF53187">
    <property type="entry name" value="Zn-dependent exopeptidases"/>
    <property type="match status" value="1"/>
</dbReference>
<evidence type="ECO:0000313" key="10">
    <source>
        <dbReference type="Proteomes" id="UP000003011"/>
    </source>
</evidence>
<dbReference type="GO" id="GO:0016787">
    <property type="term" value="F:hydrolase activity"/>
    <property type="evidence" value="ECO:0007669"/>
    <property type="project" value="UniProtKB-KW"/>
</dbReference>
<name>G5GGJ8_9FIRM</name>
<comment type="similarity">
    <text evidence="3">Belongs to the peptidase M20A family.</text>
</comment>
<gene>
    <name evidence="9" type="ORF">HMPREF9333_00688</name>
</gene>
<keyword evidence="5" id="KW-0378">Hydrolase</keyword>
<feature type="domain" description="Peptidase M20 dimerisation" evidence="8">
    <location>
        <begin position="215"/>
        <end position="307"/>
    </location>
</feature>
<evidence type="ECO:0000256" key="3">
    <source>
        <dbReference type="ARBA" id="ARBA00006247"/>
    </source>
</evidence>
<dbReference type="Pfam" id="PF01546">
    <property type="entry name" value="Peptidase_M20"/>
    <property type="match status" value="1"/>
</dbReference>
<dbReference type="InterPro" id="IPR010182">
    <property type="entry name" value="ArgE/DapE"/>
</dbReference>
<evidence type="ECO:0000256" key="4">
    <source>
        <dbReference type="ARBA" id="ARBA00022723"/>
    </source>
</evidence>
<keyword evidence="10" id="KW-1185">Reference proteome</keyword>
<evidence type="ECO:0000256" key="2">
    <source>
        <dbReference type="ARBA" id="ARBA00001947"/>
    </source>
</evidence>
<dbReference type="STRING" id="679200.HMPREF9333_00688"/>
<dbReference type="HOGENOM" id="CLU_021802_0_2_9"/>
<keyword evidence="6" id="KW-0862">Zinc</keyword>
<dbReference type="Pfam" id="PF07687">
    <property type="entry name" value="M20_dimer"/>
    <property type="match status" value="1"/>
</dbReference>
<proteinExistence type="inferred from homology"/>
<accession>G5GGJ8</accession>
<dbReference type="eggNOG" id="COG0624">
    <property type="taxonomic scope" value="Bacteria"/>
</dbReference>
<dbReference type="InterPro" id="IPR050072">
    <property type="entry name" value="Peptidase_M20A"/>
</dbReference>
<dbReference type="SUPFAM" id="SSF55031">
    <property type="entry name" value="Bacterial exopeptidase dimerisation domain"/>
    <property type="match status" value="1"/>
</dbReference>
<dbReference type="Proteomes" id="UP000003011">
    <property type="component" value="Unassembled WGS sequence"/>
</dbReference>
<evidence type="ECO:0000256" key="7">
    <source>
        <dbReference type="ARBA" id="ARBA00023285"/>
    </source>
</evidence>
<keyword evidence="4" id="KW-0479">Metal-binding</keyword>
<comment type="caution">
    <text evidence="9">The sequence shown here is derived from an EMBL/GenBank/DDBJ whole genome shotgun (WGS) entry which is preliminary data.</text>
</comment>